<dbReference type="Proteomes" id="UP000695000">
    <property type="component" value="Unplaced"/>
</dbReference>
<keyword evidence="11" id="KW-1185">Reference proteome</keyword>
<dbReference type="EC" id="2.4.1.-" evidence="10"/>
<dbReference type="PANTHER" id="PTHR12413:SF1">
    <property type="entry name" value="DOLICHYL PYROPHOSPHATE MAN9GLCNAC2 ALPHA-1,3-GLUCOSYLTRANSFERASE"/>
    <property type="match status" value="1"/>
</dbReference>
<keyword evidence="4 10" id="KW-0328">Glycosyltransferase</keyword>
<feature type="transmembrane region" description="Helical" evidence="10">
    <location>
        <begin position="219"/>
        <end position="237"/>
    </location>
</feature>
<keyword evidence="8 10" id="KW-1133">Transmembrane helix</keyword>
<comment type="similarity">
    <text evidence="3 10">Belongs to the ALG6/ALG8 glucosyltransferase family.</text>
</comment>
<feature type="transmembrane region" description="Helical" evidence="10">
    <location>
        <begin position="179"/>
        <end position="198"/>
    </location>
</feature>
<feature type="transmembrane region" description="Helical" evidence="10">
    <location>
        <begin position="404"/>
        <end position="420"/>
    </location>
</feature>
<keyword evidence="5 10" id="KW-0808">Transferase</keyword>
<keyword evidence="6 10" id="KW-0812">Transmembrane</keyword>
<sequence>MYSSEIAWASFGVLISILLKVCISLHPYSGHGKPPMFGDYEAQRHWMEITYNLPTSMWYHNSTVNNLNYWGLDYPPLTAYHSFICGYIAHLINPKFVELGRSHGYESEEHKLFMRYTVLAADVLIYIPAIIFYYIVSQKIYNHHCRKKTKNAGNSFALKSAIVVSLIYPGLILIDHGHFQYNCVSLGFLIFSIGFLFMEREVLCTIFFCMALNYKQMELYHAFPFFLYLLSVCIPKPGESPIIGFLNVGKLGITVIATFGILWFPFIFETRHFLQVLHRLFPVYRGVFEDKVANFWCTLNVFNKLKDYCSNKMLRYCTFATLTAILPSSTDLFLRPNIKKFVPAIINSSLSFFLFSYQVHEKSILLTAIPVLLYLPQKPIPCFWFLFISNFSMFPLYVKDGLTVAYVALTVFYTVAFLFCHERWGIDLKSDNTFYMFYKEVMHVMTGAQSNKRSYGDILGITYRHFLENRKLLKKLALYVLLAISLLGSVILTCISLTFQPPKRYPDLFTVAICIYSCAHFIGFLIYFHVVQLGIPQSFCKIKQH</sequence>
<evidence type="ECO:0000256" key="1">
    <source>
        <dbReference type="ARBA" id="ARBA00004477"/>
    </source>
</evidence>
<dbReference type="GeneID" id="108569629"/>
<name>A0ABM1NIU2_NICVS</name>
<evidence type="ECO:0000313" key="11">
    <source>
        <dbReference type="Proteomes" id="UP000695000"/>
    </source>
</evidence>
<dbReference type="InterPro" id="IPR004856">
    <property type="entry name" value="Glyco_trans_ALG6/ALG8"/>
</dbReference>
<evidence type="ECO:0000256" key="8">
    <source>
        <dbReference type="ARBA" id="ARBA00022989"/>
    </source>
</evidence>
<feature type="transmembrane region" description="Helical" evidence="10">
    <location>
        <begin position="6"/>
        <end position="26"/>
    </location>
</feature>
<comment type="pathway">
    <text evidence="2 10">Protein modification; protein glycosylation.</text>
</comment>
<evidence type="ECO:0000256" key="2">
    <source>
        <dbReference type="ARBA" id="ARBA00004922"/>
    </source>
</evidence>
<evidence type="ECO:0000256" key="6">
    <source>
        <dbReference type="ARBA" id="ARBA00022692"/>
    </source>
</evidence>
<comment type="subcellular location">
    <subcellularLocation>
        <location evidence="1 10">Endoplasmic reticulum membrane</location>
        <topology evidence="1 10">Multi-pass membrane protein</topology>
    </subcellularLocation>
</comment>
<proteinExistence type="inferred from homology"/>
<feature type="transmembrane region" description="Helical" evidence="10">
    <location>
        <begin position="156"/>
        <end position="173"/>
    </location>
</feature>
<dbReference type="Pfam" id="PF03155">
    <property type="entry name" value="Alg6_Alg8"/>
    <property type="match status" value="1"/>
</dbReference>
<evidence type="ECO:0000256" key="10">
    <source>
        <dbReference type="RuleBase" id="RU363110"/>
    </source>
</evidence>
<keyword evidence="9 10" id="KW-0472">Membrane</keyword>
<organism evidence="11 12">
    <name type="scientific">Nicrophorus vespilloides</name>
    <name type="common">Boreal carrion beetle</name>
    <dbReference type="NCBI Taxonomy" id="110193"/>
    <lineage>
        <taxon>Eukaryota</taxon>
        <taxon>Metazoa</taxon>
        <taxon>Ecdysozoa</taxon>
        <taxon>Arthropoda</taxon>
        <taxon>Hexapoda</taxon>
        <taxon>Insecta</taxon>
        <taxon>Pterygota</taxon>
        <taxon>Neoptera</taxon>
        <taxon>Endopterygota</taxon>
        <taxon>Coleoptera</taxon>
        <taxon>Polyphaga</taxon>
        <taxon>Staphyliniformia</taxon>
        <taxon>Silphidae</taxon>
        <taxon>Nicrophorinae</taxon>
        <taxon>Nicrophorus</taxon>
    </lineage>
</organism>
<protein>
    <recommendedName>
        <fullName evidence="10">Alpha-1,3-glucosyltransferase</fullName>
        <ecNumber evidence="10">2.4.1.-</ecNumber>
    </recommendedName>
</protein>
<evidence type="ECO:0000313" key="12">
    <source>
        <dbReference type="RefSeq" id="XP_017786742.1"/>
    </source>
</evidence>
<evidence type="ECO:0000256" key="5">
    <source>
        <dbReference type="ARBA" id="ARBA00022679"/>
    </source>
</evidence>
<feature type="transmembrane region" description="Helical" evidence="10">
    <location>
        <begin position="243"/>
        <end position="268"/>
    </location>
</feature>
<feature type="transmembrane region" description="Helical" evidence="10">
    <location>
        <begin position="505"/>
        <end position="528"/>
    </location>
</feature>
<feature type="transmembrane region" description="Helical" evidence="10">
    <location>
        <begin position="476"/>
        <end position="499"/>
    </location>
</feature>
<keyword evidence="7 10" id="KW-0256">Endoplasmic reticulum</keyword>
<evidence type="ECO:0000256" key="3">
    <source>
        <dbReference type="ARBA" id="ARBA00008715"/>
    </source>
</evidence>
<dbReference type="PANTHER" id="PTHR12413">
    <property type="entry name" value="DOLICHYL GLYCOSYLTRANSFERASE"/>
    <property type="match status" value="1"/>
</dbReference>
<dbReference type="RefSeq" id="XP_017786742.1">
    <property type="nucleotide sequence ID" value="XM_017931253.1"/>
</dbReference>
<feature type="transmembrane region" description="Helical" evidence="10">
    <location>
        <begin position="113"/>
        <end position="136"/>
    </location>
</feature>
<evidence type="ECO:0000256" key="4">
    <source>
        <dbReference type="ARBA" id="ARBA00022676"/>
    </source>
</evidence>
<reference evidence="12" key="1">
    <citation type="submission" date="2025-08" db="UniProtKB">
        <authorList>
            <consortium name="RefSeq"/>
        </authorList>
    </citation>
    <scope>IDENTIFICATION</scope>
    <source>
        <tissue evidence="12">Whole Larva</tissue>
    </source>
</reference>
<evidence type="ECO:0000256" key="7">
    <source>
        <dbReference type="ARBA" id="ARBA00022824"/>
    </source>
</evidence>
<gene>
    <name evidence="12" type="primary">LOC108569629</name>
</gene>
<accession>A0ABM1NIU2</accession>
<evidence type="ECO:0000256" key="9">
    <source>
        <dbReference type="ARBA" id="ARBA00023136"/>
    </source>
</evidence>